<organism evidence="6 7">
    <name type="scientific">Paremcibacter congregatus</name>
    <dbReference type="NCBI Taxonomy" id="2043170"/>
    <lineage>
        <taxon>Bacteria</taxon>
        <taxon>Pseudomonadati</taxon>
        <taxon>Pseudomonadota</taxon>
        <taxon>Alphaproteobacteria</taxon>
        <taxon>Emcibacterales</taxon>
        <taxon>Emcibacteraceae</taxon>
        <taxon>Paremcibacter</taxon>
    </lineage>
</organism>
<keyword evidence="1 5" id="KW-1003">Cell membrane</keyword>
<name>A0A2G4YQ94_9PROT</name>
<reference evidence="6 7" key="1">
    <citation type="submission" date="2017-10" db="EMBL/GenBank/DDBJ databases">
        <title>Frigbacter circumglobatus gen. nov. sp. nov., isolated from sediment cultured in situ.</title>
        <authorList>
            <person name="Zhao Z."/>
        </authorList>
    </citation>
    <scope>NUCLEOTIDE SEQUENCE [LARGE SCALE GENOMIC DNA]</scope>
    <source>
        <strain evidence="6 7">ZYL</strain>
    </source>
</reference>
<keyword evidence="7" id="KW-1185">Reference proteome</keyword>
<evidence type="ECO:0000313" key="7">
    <source>
        <dbReference type="Proteomes" id="UP000229730"/>
    </source>
</evidence>
<proteinExistence type="inferred from homology"/>
<feature type="transmembrane region" description="Helical" evidence="5">
    <location>
        <begin position="60"/>
        <end position="81"/>
    </location>
</feature>
<dbReference type="Proteomes" id="UP000229730">
    <property type="component" value="Unassembled WGS sequence"/>
</dbReference>
<evidence type="ECO:0000313" key="6">
    <source>
        <dbReference type="EMBL" id="PHZ84467.1"/>
    </source>
</evidence>
<sequence>MTLSTNQKQLLKIVIEIFPLALFLYAYDAKDWETVFFATQVFMGAMVASMVASKLVFGKIGLILWISGALVGIMGGLTLYFRDPMFIKIKPTILYGFFAAALLIGVAYGKYFLKNIFEAGFPPMPDEAWKKLSFRFGLFYILNAVLNEIIHRNFAFDTWLETKIWLFIPLSFIFMMAQMPMLMKYMDLEEAGKTPEED</sequence>
<evidence type="ECO:0000256" key="2">
    <source>
        <dbReference type="ARBA" id="ARBA00022692"/>
    </source>
</evidence>
<comment type="similarity">
    <text evidence="5">Belongs to the YciB family.</text>
</comment>
<feature type="transmembrane region" description="Helical" evidence="5">
    <location>
        <begin position="93"/>
        <end position="113"/>
    </location>
</feature>
<keyword evidence="5" id="KW-0997">Cell inner membrane</keyword>
<dbReference type="GO" id="GO:0005886">
    <property type="term" value="C:plasma membrane"/>
    <property type="evidence" value="ECO:0007669"/>
    <property type="project" value="UniProtKB-SubCell"/>
</dbReference>
<dbReference type="PANTHER" id="PTHR36917">
    <property type="entry name" value="INTRACELLULAR SEPTATION PROTEIN A-RELATED"/>
    <property type="match status" value="1"/>
</dbReference>
<evidence type="ECO:0000256" key="3">
    <source>
        <dbReference type="ARBA" id="ARBA00022989"/>
    </source>
</evidence>
<dbReference type="InterPro" id="IPR006008">
    <property type="entry name" value="YciB"/>
</dbReference>
<keyword evidence="2 5" id="KW-0812">Transmembrane</keyword>
<dbReference type="OrthoDB" id="9788219at2"/>
<keyword evidence="4 5" id="KW-0472">Membrane</keyword>
<dbReference type="RefSeq" id="WP_099473442.1">
    <property type="nucleotide sequence ID" value="NZ_CAXBMK010000003.1"/>
</dbReference>
<dbReference type="HAMAP" id="MF_00189">
    <property type="entry name" value="YciB"/>
    <property type="match status" value="1"/>
</dbReference>
<protein>
    <recommendedName>
        <fullName evidence="5">Inner membrane-spanning protein YciB</fullName>
    </recommendedName>
</protein>
<feature type="transmembrane region" description="Helical" evidence="5">
    <location>
        <begin position="164"/>
        <end position="183"/>
    </location>
</feature>
<comment type="function">
    <text evidence="5">Plays a role in cell envelope biogenesis, maintenance of cell envelope integrity and membrane homeostasis.</text>
</comment>
<dbReference type="PANTHER" id="PTHR36917:SF1">
    <property type="entry name" value="INNER MEMBRANE-SPANNING PROTEIN YCIB"/>
    <property type="match status" value="1"/>
</dbReference>
<keyword evidence="3 5" id="KW-1133">Transmembrane helix</keyword>
<evidence type="ECO:0000256" key="5">
    <source>
        <dbReference type="HAMAP-Rule" id="MF_00189"/>
    </source>
</evidence>
<dbReference type="Pfam" id="PF04279">
    <property type="entry name" value="IspA"/>
    <property type="match status" value="1"/>
</dbReference>
<feature type="transmembrane region" description="Helical" evidence="5">
    <location>
        <begin position="34"/>
        <end position="53"/>
    </location>
</feature>
<dbReference type="EMBL" id="PDEM01000024">
    <property type="protein sequence ID" value="PHZ84467.1"/>
    <property type="molecule type" value="Genomic_DNA"/>
</dbReference>
<feature type="transmembrane region" description="Helical" evidence="5">
    <location>
        <begin position="9"/>
        <end position="28"/>
    </location>
</feature>
<dbReference type="InParanoid" id="A0A2G4YQ94"/>
<evidence type="ECO:0000256" key="4">
    <source>
        <dbReference type="ARBA" id="ARBA00023136"/>
    </source>
</evidence>
<gene>
    <name evidence="5" type="primary">yciB</name>
    <name evidence="6" type="ORF">CRD36_11700</name>
</gene>
<dbReference type="AlphaFoldDB" id="A0A2G4YQ94"/>
<dbReference type="FunCoup" id="A0A2G4YQ94">
    <property type="interactions" value="68"/>
</dbReference>
<accession>A0A2G4YQ94</accession>
<comment type="caution">
    <text evidence="6">The sequence shown here is derived from an EMBL/GenBank/DDBJ whole genome shotgun (WGS) entry which is preliminary data.</text>
</comment>
<evidence type="ECO:0000256" key="1">
    <source>
        <dbReference type="ARBA" id="ARBA00022475"/>
    </source>
</evidence>
<feature type="transmembrane region" description="Helical" evidence="5">
    <location>
        <begin position="134"/>
        <end position="152"/>
    </location>
</feature>
<comment type="subcellular location">
    <subcellularLocation>
        <location evidence="5">Cell inner membrane</location>
        <topology evidence="5">Multi-pass membrane protein</topology>
    </subcellularLocation>
</comment>